<evidence type="ECO:0000313" key="2">
    <source>
        <dbReference type="Proteomes" id="UP001153269"/>
    </source>
</evidence>
<organism evidence="1 2">
    <name type="scientific">Pleuronectes platessa</name>
    <name type="common">European plaice</name>
    <dbReference type="NCBI Taxonomy" id="8262"/>
    <lineage>
        <taxon>Eukaryota</taxon>
        <taxon>Metazoa</taxon>
        <taxon>Chordata</taxon>
        <taxon>Craniata</taxon>
        <taxon>Vertebrata</taxon>
        <taxon>Euteleostomi</taxon>
        <taxon>Actinopterygii</taxon>
        <taxon>Neopterygii</taxon>
        <taxon>Teleostei</taxon>
        <taxon>Neoteleostei</taxon>
        <taxon>Acanthomorphata</taxon>
        <taxon>Carangaria</taxon>
        <taxon>Pleuronectiformes</taxon>
        <taxon>Pleuronectoidei</taxon>
        <taxon>Pleuronectidae</taxon>
        <taxon>Pleuronectes</taxon>
    </lineage>
</organism>
<name>A0A9N7UCN6_PLEPL</name>
<accession>A0A9N7UCN6</accession>
<feature type="non-terminal residue" evidence="1">
    <location>
        <position position="110"/>
    </location>
</feature>
<dbReference type="AlphaFoldDB" id="A0A9N7UCN6"/>
<proteinExistence type="predicted"/>
<dbReference type="Proteomes" id="UP001153269">
    <property type="component" value="Unassembled WGS sequence"/>
</dbReference>
<evidence type="ECO:0000313" key="1">
    <source>
        <dbReference type="EMBL" id="CAB1428425.1"/>
    </source>
</evidence>
<comment type="caution">
    <text evidence="1">The sequence shown here is derived from an EMBL/GenBank/DDBJ whole genome shotgun (WGS) entry which is preliminary data.</text>
</comment>
<gene>
    <name evidence="1" type="ORF">PLEPLA_LOCUS16391</name>
</gene>
<reference evidence="1" key="1">
    <citation type="submission" date="2020-03" db="EMBL/GenBank/DDBJ databases">
        <authorList>
            <person name="Weist P."/>
        </authorList>
    </citation>
    <scope>NUCLEOTIDE SEQUENCE</scope>
</reference>
<sequence>MDSELPIWRFLVVKGAEKRLSPGCVASLQHQCLPSEEREQQQQWEAVGGYQKTTPRCYVIFDMNCHNLTAPPFTSSPGIGGRCHWTLALLGNMLQATSEDDMRDNNQVPS</sequence>
<keyword evidence="2" id="KW-1185">Reference proteome</keyword>
<dbReference type="EMBL" id="CADEAL010001053">
    <property type="protein sequence ID" value="CAB1428425.1"/>
    <property type="molecule type" value="Genomic_DNA"/>
</dbReference>
<protein>
    <submittedName>
        <fullName evidence="1">Uncharacterized protein</fullName>
    </submittedName>
</protein>